<dbReference type="CDD" id="cd00130">
    <property type="entry name" value="PAS"/>
    <property type="match status" value="1"/>
</dbReference>
<keyword evidence="6 13" id="KW-0597">Phosphoprotein</keyword>
<protein>
    <recommendedName>
        <fullName evidence="3">histidine kinase</fullName>
        <ecNumber evidence="3">2.7.13.3</ecNumber>
    </recommendedName>
</protein>
<dbReference type="Pfam" id="PF00072">
    <property type="entry name" value="Response_reg"/>
    <property type="match status" value="2"/>
</dbReference>
<dbReference type="InterPro" id="IPR035965">
    <property type="entry name" value="PAS-like_dom_sf"/>
</dbReference>
<dbReference type="PANTHER" id="PTHR43065">
    <property type="entry name" value="SENSOR HISTIDINE KINASE"/>
    <property type="match status" value="1"/>
</dbReference>
<dbReference type="FunFam" id="2.10.70.100:FF:000001">
    <property type="entry name" value="Sensory transduction histidine kinase"/>
    <property type="match status" value="1"/>
</dbReference>
<dbReference type="Gene3D" id="3.40.50.2300">
    <property type="match status" value="2"/>
</dbReference>
<dbReference type="InterPro" id="IPR003594">
    <property type="entry name" value="HATPase_dom"/>
</dbReference>
<evidence type="ECO:0000256" key="1">
    <source>
        <dbReference type="ARBA" id="ARBA00000085"/>
    </source>
</evidence>
<dbReference type="AlphaFoldDB" id="A0A849I297"/>
<evidence type="ECO:0000256" key="11">
    <source>
        <dbReference type="ARBA" id="ARBA00022989"/>
    </source>
</evidence>
<dbReference type="SUPFAM" id="SSF52172">
    <property type="entry name" value="CheY-like"/>
    <property type="match status" value="2"/>
</dbReference>
<dbReference type="Pfam" id="PF00512">
    <property type="entry name" value="HisKA"/>
    <property type="match status" value="1"/>
</dbReference>
<feature type="modified residue" description="4-aspartylphosphate" evidence="13">
    <location>
        <position position="61"/>
    </location>
</feature>
<evidence type="ECO:0000256" key="6">
    <source>
        <dbReference type="ARBA" id="ARBA00022553"/>
    </source>
</evidence>
<dbReference type="InterPro" id="IPR003661">
    <property type="entry name" value="HisK_dim/P_dom"/>
</dbReference>
<feature type="domain" description="Histidine kinase" evidence="15">
    <location>
        <begin position="331"/>
        <end position="555"/>
    </location>
</feature>
<evidence type="ECO:0000256" key="9">
    <source>
        <dbReference type="ARBA" id="ARBA00022737"/>
    </source>
</evidence>
<keyword evidence="4" id="KW-1003">Cell membrane</keyword>
<dbReference type="GO" id="GO:0000166">
    <property type="term" value="F:nucleotide binding"/>
    <property type="evidence" value="ECO:0007669"/>
    <property type="project" value="UniProtKB-KW"/>
</dbReference>
<evidence type="ECO:0000256" key="3">
    <source>
        <dbReference type="ARBA" id="ARBA00012438"/>
    </source>
</evidence>
<feature type="coiled-coil region" evidence="14">
    <location>
        <begin position="284"/>
        <end position="315"/>
    </location>
</feature>
<evidence type="ECO:0000256" key="14">
    <source>
        <dbReference type="SAM" id="Coils"/>
    </source>
</evidence>
<feature type="modified residue" description="4-aspartylphosphate" evidence="13">
    <location>
        <position position="634"/>
    </location>
</feature>
<dbReference type="PROSITE" id="PS50109">
    <property type="entry name" value="HIS_KIN"/>
    <property type="match status" value="1"/>
</dbReference>
<dbReference type="Pfam" id="PF08447">
    <property type="entry name" value="PAS_3"/>
    <property type="match status" value="1"/>
</dbReference>
<dbReference type="InterPro" id="IPR011006">
    <property type="entry name" value="CheY-like_superfamily"/>
</dbReference>
<dbReference type="SMART" id="SM00388">
    <property type="entry name" value="HisKA"/>
    <property type="match status" value="1"/>
</dbReference>
<evidence type="ECO:0000256" key="5">
    <source>
        <dbReference type="ARBA" id="ARBA00022519"/>
    </source>
</evidence>
<dbReference type="PROSITE" id="PS50112">
    <property type="entry name" value="PAS"/>
    <property type="match status" value="1"/>
</dbReference>
<dbReference type="InterPro" id="IPR036890">
    <property type="entry name" value="HATPase_C_sf"/>
</dbReference>
<dbReference type="SUPFAM" id="SSF47384">
    <property type="entry name" value="Homodimeric domain of signal transducing histidine kinase"/>
    <property type="match status" value="1"/>
</dbReference>
<evidence type="ECO:0000256" key="7">
    <source>
        <dbReference type="ARBA" id="ARBA00022679"/>
    </source>
</evidence>
<keyword evidence="8" id="KW-0812">Transmembrane</keyword>
<feature type="domain" description="Response regulatory" evidence="16">
    <location>
        <begin position="12"/>
        <end position="129"/>
    </location>
</feature>
<dbReference type="InterPro" id="IPR001610">
    <property type="entry name" value="PAC"/>
</dbReference>
<dbReference type="Proteomes" id="UP000564885">
    <property type="component" value="Unassembled WGS sequence"/>
</dbReference>
<dbReference type="Gene3D" id="1.10.287.130">
    <property type="match status" value="1"/>
</dbReference>
<dbReference type="PROSITE" id="PS50110">
    <property type="entry name" value="RESPONSE_REGULATORY"/>
    <property type="match status" value="2"/>
</dbReference>
<dbReference type="EC" id="2.7.13.3" evidence="3"/>
<evidence type="ECO:0000259" key="16">
    <source>
        <dbReference type="PROSITE" id="PS50110"/>
    </source>
</evidence>
<proteinExistence type="predicted"/>
<dbReference type="Gene3D" id="3.30.565.10">
    <property type="entry name" value="Histidine kinase-like ATPase, C-terminal domain"/>
    <property type="match status" value="1"/>
</dbReference>
<dbReference type="SMART" id="SM00448">
    <property type="entry name" value="REC"/>
    <property type="match status" value="2"/>
</dbReference>
<comment type="catalytic activity">
    <reaction evidence="1">
        <text>ATP + protein L-histidine = ADP + protein N-phospho-L-histidine.</text>
        <dbReference type="EC" id="2.7.13.3"/>
    </reaction>
</comment>
<keyword evidence="20" id="KW-1185">Reference proteome</keyword>
<feature type="domain" description="Response regulatory" evidence="16">
    <location>
        <begin position="583"/>
        <end position="696"/>
    </location>
</feature>
<dbReference type="PANTHER" id="PTHR43065:SF42">
    <property type="entry name" value="TWO-COMPONENT SENSOR PPRA"/>
    <property type="match status" value="1"/>
</dbReference>
<feature type="domain" description="PAC" evidence="18">
    <location>
        <begin position="241"/>
        <end position="293"/>
    </location>
</feature>
<dbReference type="Gene3D" id="3.30.450.20">
    <property type="entry name" value="PAS domain"/>
    <property type="match status" value="1"/>
</dbReference>
<evidence type="ECO:0000256" key="8">
    <source>
        <dbReference type="ARBA" id="ARBA00022692"/>
    </source>
</evidence>
<evidence type="ECO:0000256" key="13">
    <source>
        <dbReference type="PROSITE-ProRule" id="PRU00169"/>
    </source>
</evidence>
<accession>A0A849I297</accession>
<dbReference type="EMBL" id="JABEPP010000001">
    <property type="protein sequence ID" value="NNM71744.1"/>
    <property type="molecule type" value="Genomic_DNA"/>
</dbReference>
<evidence type="ECO:0000256" key="2">
    <source>
        <dbReference type="ARBA" id="ARBA00004429"/>
    </source>
</evidence>
<organism evidence="19 20">
    <name type="scientific">Enterovirga aerilata</name>
    <dbReference type="NCBI Taxonomy" id="2730920"/>
    <lineage>
        <taxon>Bacteria</taxon>
        <taxon>Pseudomonadati</taxon>
        <taxon>Pseudomonadota</taxon>
        <taxon>Alphaproteobacteria</taxon>
        <taxon>Hyphomicrobiales</taxon>
        <taxon>Methylobacteriaceae</taxon>
        <taxon>Enterovirga</taxon>
    </lineage>
</organism>
<keyword evidence="7" id="KW-0808">Transferase</keyword>
<dbReference type="InterPro" id="IPR013655">
    <property type="entry name" value="PAS_fold_3"/>
</dbReference>
<evidence type="ECO:0000313" key="20">
    <source>
        <dbReference type="Proteomes" id="UP000564885"/>
    </source>
</evidence>
<keyword evidence="11" id="KW-1133">Transmembrane helix</keyword>
<dbReference type="NCBIfam" id="TIGR00229">
    <property type="entry name" value="sensory_box"/>
    <property type="match status" value="1"/>
</dbReference>
<dbReference type="PROSITE" id="PS50113">
    <property type="entry name" value="PAC"/>
    <property type="match status" value="1"/>
</dbReference>
<evidence type="ECO:0000259" key="18">
    <source>
        <dbReference type="PROSITE" id="PS50113"/>
    </source>
</evidence>
<dbReference type="SUPFAM" id="SSF55874">
    <property type="entry name" value="ATPase domain of HSP90 chaperone/DNA topoisomerase II/histidine kinase"/>
    <property type="match status" value="1"/>
</dbReference>
<keyword evidence="12" id="KW-0472">Membrane</keyword>
<evidence type="ECO:0000256" key="10">
    <source>
        <dbReference type="ARBA" id="ARBA00022741"/>
    </source>
</evidence>
<dbReference type="SMART" id="SM00387">
    <property type="entry name" value="HATPase_c"/>
    <property type="match status" value="1"/>
</dbReference>
<dbReference type="InterPro" id="IPR001789">
    <property type="entry name" value="Sig_transdc_resp-reg_receiver"/>
</dbReference>
<keyword evidence="14" id="KW-0175">Coiled coil</keyword>
<dbReference type="GO" id="GO:0005886">
    <property type="term" value="C:plasma membrane"/>
    <property type="evidence" value="ECO:0007669"/>
    <property type="project" value="UniProtKB-SubCell"/>
</dbReference>
<evidence type="ECO:0000259" key="15">
    <source>
        <dbReference type="PROSITE" id="PS50109"/>
    </source>
</evidence>
<dbReference type="InterPro" id="IPR004358">
    <property type="entry name" value="Sig_transdc_His_kin-like_C"/>
</dbReference>
<feature type="domain" description="PAS" evidence="17">
    <location>
        <begin position="193"/>
        <end position="238"/>
    </location>
</feature>
<dbReference type="InterPro" id="IPR000700">
    <property type="entry name" value="PAS-assoc_C"/>
</dbReference>
<dbReference type="PRINTS" id="PR00344">
    <property type="entry name" value="BCTRLSENSOR"/>
</dbReference>
<dbReference type="InterPro" id="IPR036097">
    <property type="entry name" value="HisK_dim/P_sf"/>
</dbReference>
<feature type="coiled-coil region" evidence="14">
    <location>
        <begin position="128"/>
        <end position="158"/>
    </location>
</feature>
<name>A0A849I297_9HYPH</name>
<gene>
    <name evidence="19" type="ORF">HJG44_04940</name>
</gene>
<dbReference type="GO" id="GO:0000155">
    <property type="term" value="F:phosphorelay sensor kinase activity"/>
    <property type="evidence" value="ECO:0007669"/>
    <property type="project" value="InterPro"/>
</dbReference>
<evidence type="ECO:0000256" key="4">
    <source>
        <dbReference type="ARBA" id="ARBA00022475"/>
    </source>
</evidence>
<comment type="subcellular location">
    <subcellularLocation>
        <location evidence="2">Cell inner membrane</location>
        <topology evidence="2">Multi-pass membrane protein</topology>
    </subcellularLocation>
</comment>
<keyword evidence="5" id="KW-0997">Cell inner membrane</keyword>
<keyword evidence="9" id="KW-0677">Repeat</keyword>
<evidence type="ECO:0000256" key="12">
    <source>
        <dbReference type="ARBA" id="ARBA00023136"/>
    </source>
</evidence>
<dbReference type="Pfam" id="PF02518">
    <property type="entry name" value="HATPase_c"/>
    <property type="match status" value="1"/>
</dbReference>
<dbReference type="SMART" id="SM00086">
    <property type="entry name" value="PAC"/>
    <property type="match status" value="1"/>
</dbReference>
<dbReference type="CDD" id="cd00082">
    <property type="entry name" value="HisKA"/>
    <property type="match status" value="1"/>
</dbReference>
<dbReference type="InterPro" id="IPR000014">
    <property type="entry name" value="PAS"/>
</dbReference>
<keyword evidence="10" id="KW-0547">Nucleotide-binding</keyword>
<dbReference type="SUPFAM" id="SSF55785">
    <property type="entry name" value="PYP-like sensor domain (PAS domain)"/>
    <property type="match status" value="1"/>
</dbReference>
<dbReference type="CDD" id="cd00156">
    <property type="entry name" value="REC"/>
    <property type="match status" value="1"/>
</dbReference>
<dbReference type="Gene3D" id="2.10.70.100">
    <property type="match status" value="1"/>
</dbReference>
<reference evidence="19 20" key="1">
    <citation type="submission" date="2020-04" db="EMBL/GenBank/DDBJ databases">
        <title>Enterovirga sp. isolate from soil.</title>
        <authorList>
            <person name="Chea S."/>
            <person name="Kim D.-U."/>
        </authorList>
    </citation>
    <scope>NUCLEOTIDE SEQUENCE [LARGE SCALE GENOMIC DNA]</scope>
    <source>
        <strain evidence="19 20">DB1703</strain>
    </source>
</reference>
<sequence>MVPIQDLDDRVNILLVDDQPAKLLSYEVILSELGENLIKANSAREALELLLKTEVAVILLDVSMPELDGFELATMIREHPRFQKTAIIFVSAIQITELDSLRGYEAGAVDYVPVPVVPEVLRAKVRIFAELYRKTRQLERLNAELEQRVAERTAALEASAARLQESERRRNLAMAAGRMGSWEWDFATDRYIWDEGQYRIFGVDPASFVPTEAAVDALIHPEDLDAVREAARNAAATGEYYDREFRICRPDGSLRWCLASGAATLDERGRPIRLSGILHDITERKRAEQALQLLNEELEHRIEERTREREMALAQLFEAQKIDTIGQLTGGVAHDFNNLLMAVLGSLELLKKRIPAEDARSHRLLDNAVQGAERGAALTQRLLAFARRQELKPETVDVAKLIGGMEDLLARALGPAVMLGKHLPKDLAPVRVDANQLELAILNLAVNARDAMPLGGSLSILGREERIPSEDATAPRELPPGPYVRLEVVDTGLGMDEATLARATEPFFTTKGPGKGTGLGLSMVQGLAVQSGGAMTVRSEPGKGTTIALWLPQAERAEAKAEAPELGAAAALDGTPDAGPELTVLVVDDDMLVAAGTAAMLEDLGHRVIEANSGSHALDALRRHEHAIDVVITDHAMPGMTGLELVQRIRASYPSLPVILASGYAEIEDAAEYGALPRLAKPFRQAELAAAIAVASGRAAGRDGNIVPFQLPA</sequence>
<dbReference type="InterPro" id="IPR005467">
    <property type="entry name" value="His_kinase_dom"/>
</dbReference>
<evidence type="ECO:0000259" key="17">
    <source>
        <dbReference type="PROSITE" id="PS50112"/>
    </source>
</evidence>
<evidence type="ECO:0000313" key="19">
    <source>
        <dbReference type="EMBL" id="NNM71744.1"/>
    </source>
</evidence>
<comment type="caution">
    <text evidence="19">The sequence shown here is derived from an EMBL/GenBank/DDBJ whole genome shotgun (WGS) entry which is preliminary data.</text>
</comment>